<evidence type="ECO:0000313" key="2">
    <source>
        <dbReference type="EMBL" id="WXB16711.1"/>
    </source>
</evidence>
<dbReference type="Proteomes" id="UP001370348">
    <property type="component" value="Chromosome"/>
</dbReference>
<gene>
    <name evidence="2" type="ORF">LZC94_05395</name>
</gene>
<proteinExistence type="predicted"/>
<reference evidence="2 3" key="1">
    <citation type="submission" date="2021-12" db="EMBL/GenBank/DDBJ databases">
        <title>Discovery of the Pendulisporaceae a myxobacterial family with distinct sporulation behavior and unique specialized metabolism.</title>
        <authorList>
            <person name="Garcia R."/>
            <person name="Popoff A."/>
            <person name="Bader C.D."/>
            <person name="Loehr J."/>
            <person name="Walesch S."/>
            <person name="Walt C."/>
            <person name="Boldt J."/>
            <person name="Bunk B."/>
            <person name="Haeckl F.J.F.P.J."/>
            <person name="Gunesch A.P."/>
            <person name="Birkelbach J."/>
            <person name="Nuebel U."/>
            <person name="Pietschmann T."/>
            <person name="Bach T."/>
            <person name="Mueller R."/>
        </authorList>
    </citation>
    <scope>NUCLEOTIDE SEQUENCE [LARGE SCALE GENOMIC DNA]</scope>
    <source>
        <strain evidence="2 3">MSr11954</strain>
    </source>
</reference>
<dbReference type="EMBL" id="CP089984">
    <property type="protein sequence ID" value="WXB16711.1"/>
    <property type="molecule type" value="Genomic_DNA"/>
</dbReference>
<feature type="signal peptide" evidence="1">
    <location>
        <begin position="1"/>
        <end position="35"/>
    </location>
</feature>
<evidence type="ECO:0000313" key="3">
    <source>
        <dbReference type="Proteomes" id="UP001370348"/>
    </source>
</evidence>
<protein>
    <recommendedName>
        <fullName evidence="4">Lipoprotein</fullName>
    </recommendedName>
</protein>
<name>A0ABZ2M3W3_9BACT</name>
<feature type="chain" id="PRO_5045742206" description="Lipoprotein" evidence="1">
    <location>
        <begin position="36"/>
        <end position="221"/>
    </location>
</feature>
<organism evidence="2 3">
    <name type="scientific">Pendulispora albinea</name>
    <dbReference type="NCBI Taxonomy" id="2741071"/>
    <lineage>
        <taxon>Bacteria</taxon>
        <taxon>Pseudomonadati</taxon>
        <taxon>Myxococcota</taxon>
        <taxon>Myxococcia</taxon>
        <taxon>Myxococcales</taxon>
        <taxon>Sorangiineae</taxon>
        <taxon>Pendulisporaceae</taxon>
        <taxon>Pendulispora</taxon>
    </lineage>
</organism>
<keyword evidence="1" id="KW-0732">Signal</keyword>
<keyword evidence="3" id="KW-1185">Reference proteome</keyword>
<evidence type="ECO:0000256" key="1">
    <source>
        <dbReference type="SAM" id="SignalP"/>
    </source>
</evidence>
<sequence length="221" mass="23505">MVRNHSVTSPLPLRPRLALARLARPALCAVALASAACVVDDDRDHQPYSYGYWGDPSYGDGANPGKNGSSTPLLVEVDTDQTLNAKPGEGVGIYSEYSSGGHWYIWWTCDTNRDRAHRPCRIEVGVHAESGKLSNVRGAKLLASDTVVANSNGTDASASTTTTTNVAGILFDTDPGAIITLTAFVDGRLEPAYLFFVQAGQVNGGYPGRLTDPLRLQGSKP</sequence>
<evidence type="ECO:0008006" key="4">
    <source>
        <dbReference type="Google" id="ProtNLM"/>
    </source>
</evidence>
<dbReference type="RefSeq" id="WP_394826340.1">
    <property type="nucleotide sequence ID" value="NZ_CP089984.1"/>
</dbReference>
<accession>A0ABZ2M3W3</accession>